<dbReference type="SMART" id="SM00823">
    <property type="entry name" value="PKS_PP"/>
    <property type="match status" value="1"/>
</dbReference>
<dbReference type="SUPFAM" id="SSF56801">
    <property type="entry name" value="Acetyl-CoA synthetase-like"/>
    <property type="match status" value="1"/>
</dbReference>
<dbReference type="InterPro" id="IPR036736">
    <property type="entry name" value="ACP-like_sf"/>
</dbReference>
<dbReference type="SUPFAM" id="SSF51735">
    <property type="entry name" value="NAD(P)-binding Rossmann-fold domains"/>
    <property type="match status" value="1"/>
</dbReference>
<protein>
    <recommendedName>
        <fullName evidence="3">Carrier domain-containing protein</fullName>
    </recommendedName>
</protein>
<organism evidence="4 5">
    <name type="scientific">Sphaceloma murrayae</name>
    <dbReference type="NCBI Taxonomy" id="2082308"/>
    <lineage>
        <taxon>Eukaryota</taxon>
        <taxon>Fungi</taxon>
        <taxon>Dikarya</taxon>
        <taxon>Ascomycota</taxon>
        <taxon>Pezizomycotina</taxon>
        <taxon>Dothideomycetes</taxon>
        <taxon>Dothideomycetidae</taxon>
        <taxon>Myriangiales</taxon>
        <taxon>Elsinoaceae</taxon>
        <taxon>Sphaceloma</taxon>
    </lineage>
</organism>
<dbReference type="GO" id="GO:0031177">
    <property type="term" value="F:phosphopantetheine binding"/>
    <property type="evidence" value="ECO:0007669"/>
    <property type="project" value="InterPro"/>
</dbReference>
<dbReference type="Proteomes" id="UP000243797">
    <property type="component" value="Unassembled WGS sequence"/>
</dbReference>
<dbReference type="SUPFAM" id="SSF47336">
    <property type="entry name" value="ACP-like"/>
    <property type="match status" value="1"/>
</dbReference>
<dbReference type="InterPro" id="IPR036291">
    <property type="entry name" value="NAD(P)-bd_dom_sf"/>
</dbReference>
<sequence length="1130" mass="125283">MASKAEPITPPEESPWTIDELIRKRATEDPTLPLVSYPAKDVEYVHYNARQLDVFAYRAAKHYVSRIPQRTSSAEKPEVIALLGVSNLQYFITALALSKLGMTVLFLSTRLSDAAYVNLFDLTGCTTLLVDPATSSSARSRFSSYEGLRIHDILDSKQFLWSIEDGLVDTRMDQHLDAHIENLHISWIIHSSGSTGLPKPIYQTHAAALRNYTHNFGLKGFITLPLFHAHGLSSVFRSITSKKQIFIYPAHLPLTGPNLMKTLLTYDFEIFYGVPYALKLLSETEAGLRVLSRLKLVMFGGSSCPDELGDKLVRNGVMLVSHYGTTETGQLMTSFRPEGDLDWNFLRVHKSLKPFVKFEERGPNVFELVVLDGWPSKVMSNRPDGAYATKDLFAKHPEKEDCYKWTGRLDDTLVLLNGEKVIPIPIEHTVRQNECVAEVVVFGAGKPQTGMLIVPAIDKPSPEILEMVMPSVEAANSLVPAYFRVAQEMIRILPFGTEYPRTDKSTVIRAAFYSHFRKEIEDIYEDALTQSAGGGKDMSHSELESFLGTTIRDVMKLEDTVDLSTTTDFFSLGMDSLQALRAHSAIIKSFNTNGHKVGQNVVFEHPNLTDLTSFLKSVASGDELEVKNPEVVMAELLQKYSTFTPHAPGSALAAPSTLVTGATGSLGAHAVSQLVRNSAVAKVYCLVRAKSSASAQARVVASLVQRRLYDTLSPEERAKIIALPSQLDLPTLGLEPADLEILRSSVTTILHLAWAVNFNWDVQSFEPHIAGVHNLINLSLSSTRPSPPTFHFGSSVSAVVATPEVAKEAHSASFSYAQNMGYARSKLVAEHLCAVAAKTTNVTAHVHRIGQIIGDTQHGIWNPTEAIPLMLQAATTIGALPALDEQPAWLPVDVVAGTILDLALDFPEHEARDAVYHVVNPKTFHWTNDLIPMLRDAGLEFETVDRREWVRRLRQSTLSPEQNPPVKLVEFWEGKYGSEQPRGKLVFETERACEGSETLRRAGVLDQGMVRAMLEYWLGGPWKTEEARKDEVLILAGPANQSYRDALRVGGEQEDVRVRLIMLEAGPEELVRRVDSRLGHYMKSCMVKSQVDAKEDLTAGDWDCIPFGAQRTTEETTTSFGELVRELEKP</sequence>
<dbReference type="InterPro" id="IPR013120">
    <property type="entry name" value="FAR_NAD-bd"/>
</dbReference>
<dbReference type="InterPro" id="IPR020806">
    <property type="entry name" value="PKS_PP-bd"/>
</dbReference>
<dbReference type="Pfam" id="PF00550">
    <property type="entry name" value="PP-binding"/>
    <property type="match status" value="1"/>
</dbReference>
<gene>
    <name evidence="4" type="ORF">CAC42_5802</name>
</gene>
<evidence type="ECO:0000313" key="4">
    <source>
        <dbReference type="EMBL" id="PNS20352.1"/>
    </source>
</evidence>
<dbReference type="AlphaFoldDB" id="A0A2K1QZ75"/>
<dbReference type="PANTHER" id="PTHR43439:SF2">
    <property type="entry name" value="ENZYME, PUTATIVE (JCVI)-RELATED"/>
    <property type="match status" value="1"/>
</dbReference>
<accession>A0A2K1QZ75</accession>
<dbReference type="OrthoDB" id="429813at2759"/>
<dbReference type="InParanoid" id="A0A2K1QZ75"/>
<dbReference type="Pfam" id="PF00501">
    <property type="entry name" value="AMP-binding"/>
    <property type="match status" value="1"/>
</dbReference>
<evidence type="ECO:0000256" key="2">
    <source>
        <dbReference type="ARBA" id="ARBA00022553"/>
    </source>
</evidence>
<evidence type="ECO:0000259" key="3">
    <source>
        <dbReference type="PROSITE" id="PS50075"/>
    </source>
</evidence>
<proteinExistence type="predicted"/>
<dbReference type="InterPro" id="IPR009081">
    <property type="entry name" value="PP-bd_ACP"/>
</dbReference>
<dbReference type="PROSITE" id="PS00455">
    <property type="entry name" value="AMP_BINDING"/>
    <property type="match status" value="1"/>
</dbReference>
<evidence type="ECO:0000256" key="1">
    <source>
        <dbReference type="ARBA" id="ARBA00022450"/>
    </source>
</evidence>
<dbReference type="PROSITE" id="PS50075">
    <property type="entry name" value="CARRIER"/>
    <property type="match status" value="1"/>
</dbReference>
<dbReference type="InterPro" id="IPR020845">
    <property type="entry name" value="AMP-binding_CS"/>
</dbReference>
<keyword evidence="5" id="KW-1185">Reference proteome</keyword>
<dbReference type="PANTHER" id="PTHR43439">
    <property type="entry name" value="PHENYLACETATE-COENZYME A LIGASE"/>
    <property type="match status" value="1"/>
</dbReference>
<dbReference type="EMBL" id="NKHZ01000025">
    <property type="protein sequence ID" value="PNS20352.1"/>
    <property type="molecule type" value="Genomic_DNA"/>
</dbReference>
<dbReference type="Gene3D" id="3.40.50.720">
    <property type="entry name" value="NAD(P)-binding Rossmann-like Domain"/>
    <property type="match status" value="1"/>
</dbReference>
<dbReference type="Pfam" id="PF23562">
    <property type="entry name" value="AMP-binding_C_3"/>
    <property type="match status" value="1"/>
</dbReference>
<keyword evidence="1" id="KW-0596">Phosphopantetheine</keyword>
<dbReference type="InterPro" id="IPR051414">
    <property type="entry name" value="Adenylate-forming_Reductase"/>
</dbReference>
<keyword evidence="2" id="KW-0597">Phosphoprotein</keyword>
<feature type="domain" description="Carrier" evidence="3">
    <location>
        <begin position="541"/>
        <end position="619"/>
    </location>
</feature>
<dbReference type="InterPro" id="IPR042099">
    <property type="entry name" value="ANL_N_sf"/>
</dbReference>
<dbReference type="InterPro" id="IPR000873">
    <property type="entry name" value="AMP-dep_synth/lig_dom"/>
</dbReference>
<dbReference type="Gene3D" id="3.40.50.12780">
    <property type="entry name" value="N-terminal domain of ligase-like"/>
    <property type="match status" value="1"/>
</dbReference>
<dbReference type="Pfam" id="PF07993">
    <property type="entry name" value="NAD_binding_4"/>
    <property type="match status" value="1"/>
</dbReference>
<dbReference type="Gene3D" id="1.10.1200.10">
    <property type="entry name" value="ACP-like"/>
    <property type="match status" value="1"/>
</dbReference>
<evidence type="ECO:0000313" key="5">
    <source>
        <dbReference type="Proteomes" id="UP000243797"/>
    </source>
</evidence>
<comment type="caution">
    <text evidence="4">The sequence shown here is derived from an EMBL/GenBank/DDBJ whole genome shotgun (WGS) entry which is preliminary data.</text>
</comment>
<name>A0A2K1QZ75_9PEZI</name>
<dbReference type="STRING" id="2082308.A0A2K1QZ75"/>
<reference evidence="4 5" key="1">
    <citation type="submission" date="2017-06" db="EMBL/GenBank/DDBJ databases">
        <title>Draft genome sequence of a variant of Elsinoe murrayae.</title>
        <authorList>
            <person name="Cheng Q."/>
        </authorList>
    </citation>
    <scope>NUCLEOTIDE SEQUENCE [LARGE SCALE GENOMIC DNA]</scope>
    <source>
        <strain evidence="4 5">CQ-2017a</strain>
    </source>
</reference>